<keyword evidence="4" id="KW-1185">Reference proteome</keyword>
<dbReference type="OrthoDB" id="5584477at2759"/>
<dbReference type="PROSITE" id="PS00109">
    <property type="entry name" value="PROTEIN_KINASE_TYR"/>
    <property type="match status" value="1"/>
</dbReference>
<dbReference type="InterPro" id="IPR040976">
    <property type="entry name" value="Pkinase_fungal"/>
</dbReference>
<evidence type="ECO:0000313" key="4">
    <source>
        <dbReference type="Proteomes" id="UP000521943"/>
    </source>
</evidence>
<name>A0A8H6MD53_9AGAR</name>
<dbReference type="AlphaFoldDB" id="A0A8H6MD53"/>
<accession>A0A8H6MD53</accession>
<dbReference type="InterPro" id="IPR008266">
    <property type="entry name" value="Tyr_kinase_AS"/>
</dbReference>
<dbReference type="PANTHER" id="PTHR38248">
    <property type="entry name" value="FUNK1 6"/>
    <property type="match status" value="1"/>
</dbReference>
<feature type="region of interest" description="Disordered" evidence="1">
    <location>
        <begin position="416"/>
        <end position="451"/>
    </location>
</feature>
<dbReference type="Proteomes" id="UP000521943">
    <property type="component" value="Unassembled WGS sequence"/>
</dbReference>
<feature type="compositionally biased region" description="Basic and acidic residues" evidence="1">
    <location>
        <begin position="77"/>
        <end position="94"/>
    </location>
</feature>
<dbReference type="PANTHER" id="PTHR38248:SF2">
    <property type="entry name" value="FUNK1 11"/>
    <property type="match status" value="1"/>
</dbReference>
<dbReference type="InterPro" id="IPR011009">
    <property type="entry name" value="Kinase-like_dom_sf"/>
</dbReference>
<organism evidence="3 4">
    <name type="scientific">Ephemerocybe angulata</name>
    <dbReference type="NCBI Taxonomy" id="980116"/>
    <lineage>
        <taxon>Eukaryota</taxon>
        <taxon>Fungi</taxon>
        <taxon>Dikarya</taxon>
        <taxon>Basidiomycota</taxon>
        <taxon>Agaricomycotina</taxon>
        <taxon>Agaricomycetes</taxon>
        <taxon>Agaricomycetidae</taxon>
        <taxon>Agaricales</taxon>
        <taxon>Agaricineae</taxon>
        <taxon>Psathyrellaceae</taxon>
        <taxon>Ephemerocybe</taxon>
    </lineage>
</organism>
<gene>
    <name evidence="3" type="ORF">DFP72DRAFT_843048</name>
</gene>
<dbReference type="EMBL" id="JACGCI010000011">
    <property type="protein sequence ID" value="KAF6760761.1"/>
    <property type="molecule type" value="Genomic_DNA"/>
</dbReference>
<evidence type="ECO:0000256" key="1">
    <source>
        <dbReference type="SAM" id="MobiDB-lite"/>
    </source>
</evidence>
<comment type="caution">
    <text evidence="3">The sequence shown here is derived from an EMBL/GenBank/DDBJ whole genome shotgun (WGS) entry which is preliminary data.</text>
</comment>
<dbReference type="SUPFAM" id="SSF56112">
    <property type="entry name" value="Protein kinase-like (PK-like)"/>
    <property type="match status" value="1"/>
</dbReference>
<sequence>MNPFRNLGFEVRRVRNLENDVYNPRPLASASAAASVSSSTAGMGTPHNTLPSAEIVATSIVLASFFPFISWGSDAGNEERNEKRDEGRPSERTQRNGGRKLRKENLQPPDRTIRRAPNKLAASLHWRSADRSPETEFLLAAQGIQGIIQMISYQDVCATTLDFHPALPEDPEIRVKLRIVMEKHGASVWNFTSRYQAIAAIRDAISAHKELLMRGVIHRDISAQNILLGRADAPDGLRGILTHRPRYGYGTRTYQSVSILMSADPENHPIPPHDYLDDLESFFYVTTHLILSFKGPGECVKSPPVFFSYWDDLDARAASASKSTLVRGGFHAHFFPAYWGEACKTLVRGFQAFIKAVINEKIEIRFSEIGEDERARRWDALVGEDLDTNYARVDELFRVALENIVAEDSKAVVPTKPSMPREAVNSQRNLKRMLGEETAEDPLRKRTRRRA</sequence>
<dbReference type="Pfam" id="PF17667">
    <property type="entry name" value="Pkinase_fungal"/>
    <property type="match status" value="1"/>
</dbReference>
<reference evidence="3 4" key="1">
    <citation type="submission" date="2020-07" db="EMBL/GenBank/DDBJ databases">
        <title>Comparative genomics of pyrophilous fungi reveals a link between fire events and developmental genes.</title>
        <authorList>
            <consortium name="DOE Joint Genome Institute"/>
            <person name="Steindorff A.S."/>
            <person name="Carver A."/>
            <person name="Calhoun S."/>
            <person name="Stillman K."/>
            <person name="Liu H."/>
            <person name="Lipzen A."/>
            <person name="Pangilinan J."/>
            <person name="Labutti K."/>
            <person name="Bruns T.D."/>
            <person name="Grigoriev I.V."/>
        </authorList>
    </citation>
    <scope>NUCLEOTIDE SEQUENCE [LARGE SCALE GENOMIC DNA]</scope>
    <source>
        <strain evidence="3 4">CBS 144469</strain>
    </source>
</reference>
<dbReference type="GO" id="GO:0004672">
    <property type="term" value="F:protein kinase activity"/>
    <property type="evidence" value="ECO:0007669"/>
    <property type="project" value="InterPro"/>
</dbReference>
<feature type="region of interest" description="Disordered" evidence="1">
    <location>
        <begin position="76"/>
        <end position="118"/>
    </location>
</feature>
<protein>
    <recommendedName>
        <fullName evidence="2">Fungal-type protein kinase domain-containing protein</fullName>
    </recommendedName>
</protein>
<evidence type="ECO:0000259" key="2">
    <source>
        <dbReference type="Pfam" id="PF17667"/>
    </source>
</evidence>
<evidence type="ECO:0000313" key="3">
    <source>
        <dbReference type="EMBL" id="KAF6760761.1"/>
    </source>
</evidence>
<proteinExistence type="predicted"/>
<feature type="domain" description="Fungal-type protein kinase" evidence="2">
    <location>
        <begin position="171"/>
        <end position="287"/>
    </location>
</feature>